<dbReference type="AlphaFoldDB" id="X1QHZ9"/>
<proteinExistence type="predicted"/>
<protein>
    <submittedName>
        <fullName evidence="1">Uncharacterized protein</fullName>
    </submittedName>
</protein>
<gene>
    <name evidence="1" type="ORF">S06H3_60080</name>
</gene>
<name>X1QHZ9_9ZZZZ</name>
<comment type="caution">
    <text evidence="1">The sequence shown here is derived from an EMBL/GenBank/DDBJ whole genome shotgun (WGS) entry which is preliminary data.</text>
</comment>
<dbReference type="EMBL" id="BARV01039143">
    <property type="protein sequence ID" value="GAI54441.1"/>
    <property type="molecule type" value="Genomic_DNA"/>
</dbReference>
<organism evidence="1">
    <name type="scientific">marine sediment metagenome</name>
    <dbReference type="NCBI Taxonomy" id="412755"/>
    <lineage>
        <taxon>unclassified sequences</taxon>
        <taxon>metagenomes</taxon>
        <taxon>ecological metagenomes</taxon>
    </lineage>
</organism>
<reference evidence="1" key="1">
    <citation type="journal article" date="2014" name="Front. Microbiol.">
        <title>High frequency of phylogenetically diverse reductive dehalogenase-homologous genes in deep subseafloor sedimentary metagenomes.</title>
        <authorList>
            <person name="Kawai M."/>
            <person name="Futagami T."/>
            <person name="Toyoda A."/>
            <person name="Takaki Y."/>
            <person name="Nishi S."/>
            <person name="Hori S."/>
            <person name="Arai W."/>
            <person name="Tsubouchi T."/>
            <person name="Morono Y."/>
            <person name="Uchiyama I."/>
            <person name="Ito T."/>
            <person name="Fujiyama A."/>
            <person name="Inagaki F."/>
            <person name="Takami H."/>
        </authorList>
    </citation>
    <scope>NUCLEOTIDE SEQUENCE</scope>
    <source>
        <strain evidence="1">Expedition CK06-06</strain>
    </source>
</reference>
<accession>X1QHZ9</accession>
<evidence type="ECO:0000313" key="1">
    <source>
        <dbReference type="EMBL" id="GAI54441.1"/>
    </source>
</evidence>
<sequence length="91" mass="9883">MAKKAAIAVIIGLGVGIGGIALFATRAKAAEPPEVVIPTPDDIMAASTMGELEVYYMYIGELFITGKIDRETYEGLYDAYVARYYELTGRQ</sequence>